<dbReference type="SUPFAM" id="SSF103506">
    <property type="entry name" value="Mitochondrial carrier"/>
    <property type="match status" value="1"/>
</dbReference>
<evidence type="ECO:0000256" key="2">
    <source>
        <dbReference type="ARBA" id="ARBA00006375"/>
    </source>
</evidence>
<comment type="subcellular location">
    <subcellularLocation>
        <location evidence="1">Mitochondrion inner membrane</location>
        <topology evidence="1">Multi-pass membrane protein</topology>
    </subcellularLocation>
</comment>
<keyword evidence="6" id="KW-0999">Mitochondrion inner membrane</keyword>
<organism evidence="13 14">
    <name type="scientific">Caerostris darwini</name>
    <dbReference type="NCBI Taxonomy" id="1538125"/>
    <lineage>
        <taxon>Eukaryota</taxon>
        <taxon>Metazoa</taxon>
        <taxon>Ecdysozoa</taxon>
        <taxon>Arthropoda</taxon>
        <taxon>Chelicerata</taxon>
        <taxon>Arachnida</taxon>
        <taxon>Araneae</taxon>
        <taxon>Araneomorphae</taxon>
        <taxon>Entelegynae</taxon>
        <taxon>Araneoidea</taxon>
        <taxon>Araneidae</taxon>
        <taxon>Caerostris</taxon>
    </lineage>
</organism>
<accession>A0AAV4WTH9</accession>
<comment type="caution">
    <text evidence="13">The sequence shown here is derived from an EMBL/GenBank/DDBJ whole genome shotgun (WGS) entry which is preliminary data.</text>
</comment>
<dbReference type="InterPro" id="IPR018108">
    <property type="entry name" value="MCP_transmembrane"/>
</dbReference>
<evidence type="ECO:0000256" key="9">
    <source>
        <dbReference type="ARBA" id="ARBA00023136"/>
    </source>
</evidence>
<evidence type="ECO:0000256" key="1">
    <source>
        <dbReference type="ARBA" id="ARBA00004448"/>
    </source>
</evidence>
<keyword evidence="8" id="KW-0496">Mitochondrion</keyword>
<dbReference type="GO" id="GO:1990542">
    <property type="term" value="P:mitochondrial transmembrane transport"/>
    <property type="evidence" value="ECO:0007669"/>
    <property type="project" value="InterPro"/>
</dbReference>
<evidence type="ECO:0000256" key="4">
    <source>
        <dbReference type="ARBA" id="ARBA00022692"/>
    </source>
</evidence>
<evidence type="ECO:0000256" key="6">
    <source>
        <dbReference type="ARBA" id="ARBA00022792"/>
    </source>
</evidence>
<evidence type="ECO:0000256" key="10">
    <source>
        <dbReference type="PROSITE-ProRule" id="PRU00282"/>
    </source>
</evidence>
<keyword evidence="7 12" id="KW-1133">Transmembrane helix</keyword>
<dbReference type="InterPro" id="IPR023395">
    <property type="entry name" value="MCP_dom_sf"/>
</dbReference>
<evidence type="ECO:0000256" key="8">
    <source>
        <dbReference type="ARBA" id="ARBA00023128"/>
    </source>
</evidence>
<evidence type="ECO:0000313" key="13">
    <source>
        <dbReference type="EMBL" id="GIY85796.1"/>
    </source>
</evidence>
<keyword evidence="5" id="KW-0677">Repeat</keyword>
<protein>
    <submittedName>
        <fullName evidence="13">Solute carrier family 25 member 40</fullName>
    </submittedName>
</protein>
<evidence type="ECO:0000256" key="5">
    <source>
        <dbReference type="ARBA" id="ARBA00022737"/>
    </source>
</evidence>
<dbReference type="AlphaFoldDB" id="A0AAV4WTH9"/>
<evidence type="ECO:0000256" key="7">
    <source>
        <dbReference type="ARBA" id="ARBA00022989"/>
    </source>
</evidence>
<gene>
    <name evidence="13" type="primary">slc25a40</name>
    <name evidence="13" type="ORF">CDAR_594741</name>
</gene>
<sequence length="338" mass="37526">MADSKSQSENITPIHQIISSCTGALLTSVFVTPLDVVKIRLQAQQKVKISNGCFLCSNGFVEELYCNFHSNGSISTPYWYRSSIHLTGTVDAFVKITRAEGVGSLWSGLPPTLVMAVPGTVVYYTMYDQIRFYVKKNYTRGQQPLWLPVIAGAGARALACSVVSPLELVRTKMQSQKLSYGMIGQAIRKQVATQGLRSMYQGLGPTVLRDVPFSAIYWLHYEWLKKEFNQEKPTFSFSFCAGAIAGGVAAFLTLPFDVIKTHRQIELGEALNIANKQTNSTYFHLKNLYQNNGYRALFAGVVPRIVKVAPACAIMVSTYEFGKQFFHKYNASKAASTF</sequence>
<dbReference type="PRINTS" id="PR00926">
    <property type="entry name" value="MITOCARRIER"/>
</dbReference>
<dbReference type="GO" id="GO:0005743">
    <property type="term" value="C:mitochondrial inner membrane"/>
    <property type="evidence" value="ECO:0007669"/>
    <property type="project" value="UniProtKB-SubCell"/>
</dbReference>
<dbReference type="Gene3D" id="1.50.40.10">
    <property type="entry name" value="Mitochondrial carrier domain"/>
    <property type="match status" value="2"/>
</dbReference>
<keyword evidence="14" id="KW-1185">Reference proteome</keyword>
<feature type="transmembrane region" description="Helical" evidence="12">
    <location>
        <begin position="145"/>
        <end position="169"/>
    </location>
</feature>
<reference evidence="13 14" key="1">
    <citation type="submission" date="2021-06" db="EMBL/GenBank/DDBJ databases">
        <title>Caerostris darwini draft genome.</title>
        <authorList>
            <person name="Kono N."/>
            <person name="Arakawa K."/>
        </authorList>
    </citation>
    <scope>NUCLEOTIDE SEQUENCE [LARGE SCALE GENOMIC DNA]</scope>
</reference>
<dbReference type="InterPro" id="IPR002067">
    <property type="entry name" value="MCP"/>
</dbReference>
<name>A0AAV4WTH9_9ARAC</name>
<evidence type="ECO:0000256" key="3">
    <source>
        <dbReference type="ARBA" id="ARBA00022448"/>
    </source>
</evidence>
<dbReference type="InterPro" id="IPR045315">
    <property type="entry name" value="Mtm1-like"/>
</dbReference>
<dbReference type="PANTHER" id="PTHR45760">
    <property type="entry name" value="FI19922P1-RELATED"/>
    <property type="match status" value="1"/>
</dbReference>
<proteinExistence type="inferred from homology"/>
<feature type="repeat" description="Solcar" evidence="10">
    <location>
        <begin position="143"/>
        <end position="227"/>
    </location>
</feature>
<dbReference type="Pfam" id="PF00153">
    <property type="entry name" value="Mito_carr"/>
    <property type="match status" value="4"/>
</dbReference>
<keyword evidence="4 10" id="KW-0812">Transmembrane</keyword>
<feature type="transmembrane region" description="Helical" evidence="12">
    <location>
        <begin position="105"/>
        <end position="125"/>
    </location>
</feature>
<dbReference type="PROSITE" id="PS50920">
    <property type="entry name" value="SOLCAR"/>
    <property type="match status" value="3"/>
</dbReference>
<evidence type="ECO:0000256" key="12">
    <source>
        <dbReference type="SAM" id="Phobius"/>
    </source>
</evidence>
<comment type="similarity">
    <text evidence="2 11">Belongs to the mitochondrial carrier (TC 2.A.29) family.</text>
</comment>
<dbReference type="EMBL" id="BPLQ01015080">
    <property type="protein sequence ID" value="GIY85796.1"/>
    <property type="molecule type" value="Genomic_DNA"/>
</dbReference>
<feature type="transmembrane region" description="Helical" evidence="12">
    <location>
        <begin position="235"/>
        <end position="256"/>
    </location>
</feature>
<dbReference type="Proteomes" id="UP001054837">
    <property type="component" value="Unassembled WGS sequence"/>
</dbReference>
<keyword evidence="3 11" id="KW-0813">Transport</keyword>
<keyword evidence="9 10" id="KW-0472">Membrane</keyword>
<dbReference type="PROSITE" id="PS51257">
    <property type="entry name" value="PROKAR_LIPOPROTEIN"/>
    <property type="match status" value="1"/>
</dbReference>
<dbReference type="PANTHER" id="PTHR45760:SF2">
    <property type="entry name" value="FI19922P1-RELATED"/>
    <property type="match status" value="1"/>
</dbReference>
<evidence type="ECO:0000256" key="11">
    <source>
        <dbReference type="RuleBase" id="RU000488"/>
    </source>
</evidence>
<feature type="repeat" description="Solcar" evidence="10">
    <location>
        <begin position="11"/>
        <end position="133"/>
    </location>
</feature>
<feature type="repeat" description="Solcar" evidence="10">
    <location>
        <begin position="233"/>
        <end position="325"/>
    </location>
</feature>
<evidence type="ECO:0000313" key="14">
    <source>
        <dbReference type="Proteomes" id="UP001054837"/>
    </source>
</evidence>